<feature type="compositionally biased region" description="Basic and acidic residues" evidence="1">
    <location>
        <begin position="1"/>
        <end position="14"/>
    </location>
</feature>
<comment type="caution">
    <text evidence="2">The sequence shown here is derived from an EMBL/GenBank/DDBJ whole genome shotgun (WGS) entry which is preliminary data.</text>
</comment>
<protein>
    <submittedName>
        <fullName evidence="2">Uncharacterized protein</fullName>
    </submittedName>
</protein>
<evidence type="ECO:0000256" key="1">
    <source>
        <dbReference type="SAM" id="MobiDB-lite"/>
    </source>
</evidence>
<feature type="region of interest" description="Disordered" evidence="1">
    <location>
        <begin position="1"/>
        <end position="27"/>
    </location>
</feature>
<proteinExistence type="predicted"/>
<organism evidence="2 3">
    <name type="scientific">Araneus ventricosus</name>
    <name type="common">Orbweaver spider</name>
    <name type="synonym">Epeira ventricosa</name>
    <dbReference type="NCBI Taxonomy" id="182803"/>
    <lineage>
        <taxon>Eukaryota</taxon>
        <taxon>Metazoa</taxon>
        <taxon>Ecdysozoa</taxon>
        <taxon>Arthropoda</taxon>
        <taxon>Chelicerata</taxon>
        <taxon>Arachnida</taxon>
        <taxon>Araneae</taxon>
        <taxon>Araneomorphae</taxon>
        <taxon>Entelegynae</taxon>
        <taxon>Araneoidea</taxon>
        <taxon>Araneidae</taxon>
        <taxon>Araneus</taxon>
    </lineage>
</organism>
<gene>
    <name evidence="2" type="ORF">AVEN_93539_1</name>
</gene>
<evidence type="ECO:0000313" key="3">
    <source>
        <dbReference type="Proteomes" id="UP000499080"/>
    </source>
</evidence>
<accession>A0A4Y2APV4</accession>
<keyword evidence="3" id="KW-1185">Reference proteome</keyword>
<evidence type="ECO:0000313" key="2">
    <source>
        <dbReference type="EMBL" id="GBL81780.1"/>
    </source>
</evidence>
<dbReference type="Proteomes" id="UP000499080">
    <property type="component" value="Unassembled WGS sequence"/>
</dbReference>
<sequence length="91" mass="10052">MLNRDQMTRTRRETALPSPNCHATPTGRHLTLDGLKFSVHQARAHAESSALSDVEAKAEPLPAAGLLYQRSALFAGLMHVKADVEDQRFSR</sequence>
<dbReference type="EMBL" id="BGPR01000026">
    <property type="protein sequence ID" value="GBL81780.1"/>
    <property type="molecule type" value="Genomic_DNA"/>
</dbReference>
<name>A0A4Y2APV4_ARAVE</name>
<reference evidence="2 3" key="1">
    <citation type="journal article" date="2019" name="Sci. Rep.">
        <title>Orb-weaving spider Araneus ventricosus genome elucidates the spidroin gene catalogue.</title>
        <authorList>
            <person name="Kono N."/>
            <person name="Nakamura H."/>
            <person name="Ohtoshi R."/>
            <person name="Moran D.A.P."/>
            <person name="Shinohara A."/>
            <person name="Yoshida Y."/>
            <person name="Fujiwara M."/>
            <person name="Mori M."/>
            <person name="Tomita M."/>
            <person name="Arakawa K."/>
        </authorList>
    </citation>
    <scope>NUCLEOTIDE SEQUENCE [LARGE SCALE GENOMIC DNA]</scope>
</reference>
<dbReference type="AlphaFoldDB" id="A0A4Y2APV4"/>